<gene>
    <name evidence="6" type="ORF">L3X38_001189</name>
</gene>
<reference evidence="6 7" key="1">
    <citation type="journal article" date="2022" name="G3 (Bethesda)">
        <title>Whole-genome sequence and methylome profiling of the almond [Prunus dulcis (Mill.) D.A. Webb] cultivar 'Nonpareil'.</title>
        <authorList>
            <person name="D'Amico-Willman K.M."/>
            <person name="Ouma W.Z."/>
            <person name="Meulia T."/>
            <person name="Sideli G.M."/>
            <person name="Gradziel T.M."/>
            <person name="Fresnedo-Ramirez J."/>
        </authorList>
    </citation>
    <scope>NUCLEOTIDE SEQUENCE [LARGE SCALE GENOMIC DNA]</scope>
    <source>
        <strain evidence="6">Clone GOH B32 T37-40</strain>
    </source>
</reference>
<evidence type="ECO:0000313" key="7">
    <source>
        <dbReference type="Proteomes" id="UP001054821"/>
    </source>
</evidence>
<comment type="cofactor">
    <cofactor evidence="1">
        <name>Zn(2+)</name>
        <dbReference type="ChEBI" id="CHEBI:29105"/>
    </cofactor>
</comment>
<name>A0AAD4WU21_PRUDU</name>
<dbReference type="SUPFAM" id="SSF50129">
    <property type="entry name" value="GroES-like"/>
    <property type="match status" value="1"/>
</dbReference>
<dbReference type="Proteomes" id="UP001054821">
    <property type="component" value="Chromosome 1"/>
</dbReference>
<evidence type="ECO:0000256" key="5">
    <source>
        <dbReference type="ARBA" id="ARBA00023002"/>
    </source>
</evidence>
<dbReference type="Gene3D" id="3.90.180.10">
    <property type="entry name" value="Medium-chain alcohol dehydrogenases, catalytic domain"/>
    <property type="match status" value="1"/>
</dbReference>
<dbReference type="GO" id="GO:0046872">
    <property type="term" value="F:metal ion binding"/>
    <property type="evidence" value="ECO:0007669"/>
    <property type="project" value="UniProtKB-KW"/>
</dbReference>
<dbReference type="InterPro" id="IPR011032">
    <property type="entry name" value="GroES-like_sf"/>
</dbReference>
<organism evidence="6 7">
    <name type="scientific">Prunus dulcis</name>
    <name type="common">Almond</name>
    <name type="synonym">Amygdalus dulcis</name>
    <dbReference type="NCBI Taxonomy" id="3755"/>
    <lineage>
        <taxon>Eukaryota</taxon>
        <taxon>Viridiplantae</taxon>
        <taxon>Streptophyta</taxon>
        <taxon>Embryophyta</taxon>
        <taxon>Tracheophyta</taxon>
        <taxon>Spermatophyta</taxon>
        <taxon>Magnoliopsida</taxon>
        <taxon>eudicotyledons</taxon>
        <taxon>Gunneridae</taxon>
        <taxon>Pentapetalae</taxon>
        <taxon>rosids</taxon>
        <taxon>fabids</taxon>
        <taxon>Rosales</taxon>
        <taxon>Rosaceae</taxon>
        <taxon>Amygdaloideae</taxon>
        <taxon>Amygdaleae</taxon>
        <taxon>Prunus</taxon>
    </lineage>
</organism>
<sequence length="108" mass="12230">MAHFQIKDLDCAPSKVDVSNRSRIRKKPMILKLLLREHGCLASLLLGVNTLKIQPFKLPNLGPRDVLVRLKAVGICGSDVHHFKNMRCADFVVKEPIGVCWVRRGSWE</sequence>
<protein>
    <submittedName>
        <fullName evidence="6">Uncharacterized protein</fullName>
    </submittedName>
</protein>
<dbReference type="GO" id="GO:0016491">
    <property type="term" value="F:oxidoreductase activity"/>
    <property type="evidence" value="ECO:0007669"/>
    <property type="project" value="UniProtKB-KW"/>
</dbReference>
<comment type="caution">
    <text evidence="6">The sequence shown here is derived from an EMBL/GenBank/DDBJ whole genome shotgun (WGS) entry which is preliminary data.</text>
</comment>
<keyword evidence="7" id="KW-1185">Reference proteome</keyword>
<dbReference type="PANTHER" id="PTHR43161:SF9">
    <property type="entry name" value="SORBITOL DEHYDROGENASE"/>
    <property type="match status" value="1"/>
</dbReference>
<evidence type="ECO:0000256" key="3">
    <source>
        <dbReference type="ARBA" id="ARBA00022723"/>
    </source>
</evidence>
<proteinExistence type="inferred from homology"/>
<dbReference type="EMBL" id="JAJFAZ020000001">
    <property type="protein sequence ID" value="KAI5348302.1"/>
    <property type="molecule type" value="Genomic_DNA"/>
</dbReference>
<keyword evidence="4" id="KW-0862">Zinc</keyword>
<keyword evidence="5" id="KW-0560">Oxidoreductase</keyword>
<evidence type="ECO:0000256" key="2">
    <source>
        <dbReference type="ARBA" id="ARBA00008072"/>
    </source>
</evidence>
<evidence type="ECO:0000256" key="4">
    <source>
        <dbReference type="ARBA" id="ARBA00022833"/>
    </source>
</evidence>
<dbReference type="AlphaFoldDB" id="A0AAD4WU21"/>
<keyword evidence="3" id="KW-0479">Metal-binding</keyword>
<evidence type="ECO:0000313" key="6">
    <source>
        <dbReference type="EMBL" id="KAI5348302.1"/>
    </source>
</evidence>
<dbReference type="PANTHER" id="PTHR43161">
    <property type="entry name" value="SORBITOL DEHYDROGENASE"/>
    <property type="match status" value="1"/>
</dbReference>
<comment type="similarity">
    <text evidence="2">Belongs to the zinc-containing alcohol dehydrogenase family.</text>
</comment>
<accession>A0AAD4WU21</accession>
<evidence type="ECO:0000256" key="1">
    <source>
        <dbReference type="ARBA" id="ARBA00001947"/>
    </source>
</evidence>